<dbReference type="InterPro" id="IPR016024">
    <property type="entry name" value="ARM-type_fold"/>
</dbReference>
<dbReference type="Proteomes" id="UP000265520">
    <property type="component" value="Unassembled WGS sequence"/>
</dbReference>
<feature type="non-terminal residue" evidence="2">
    <location>
        <position position="96"/>
    </location>
</feature>
<dbReference type="InterPro" id="IPR011989">
    <property type="entry name" value="ARM-like"/>
</dbReference>
<name>A0A392RKW8_9FABA</name>
<protein>
    <submittedName>
        <fullName evidence="2">LCR/BET1-like protein</fullName>
    </submittedName>
</protein>
<dbReference type="PROSITE" id="PS50077">
    <property type="entry name" value="HEAT_REPEAT"/>
    <property type="match status" value="1"/>
</dbReference>
<feature type="repeat" description="HEAT" evidence="1">
    <location>
        <begin position="67"/>
        <end position="96"/>
    </location>
</feature>
<dbReference type="AlphaFoldDB" id="A0A392RKW8"/>
<dbReference type="PANTHER" id="PTHR47184">
    <property type="entry name" value="PHOSPHATIDYLINOSITOL 3-AND 4-KINASE FAMILY PROTEIN-RELATED"/>
    <property type="match status" value="1"/>
</dbReference>
<dbReference type="Gene3D" id="1.25.10.10">
    <property type="entry name" value="Leucine-rich Repeat Variant"/>
    <property type="match status" value="1"/>
</dbReference>
<evidence type="ECO:0000313" key="3">
    <source>
        <dbReference type="Proteomes" id="UP000265520"/>
    </source>
</evidence>
<organism evidence="2 3">
    <name type="scientific">Trifolium medium</name>
    <dbReference type="NCBI Taxonomy" id="97028"/>
    <lineage>
        <taxon>Eukaryota</taxon>
        <taxon>Viridiplantae</taxon>
        <taxon>Streptophyta</taxon>
        <taxon>Embryophyta</taxon>
        <taxon>Tracheophyta</taxon>
        <taxon>Spermatophyta</taxon>
        <taxon>Magnoliopsida</taxon>
        <taxon>eudicotyledons</taxon>
        <taxon>Gunneridae</taxon>
        <taxon>Pentapetalae</taxon>
        <taxon>rosids</taxon>
        <taxon>fabids</taxon>
        <taxon>Fabales</taxon>
        <taxon>Fabaceae</taxon>
        <taxon>Papilionoideae</taxon>
        <taxon>50 kb inversion clade</taxon>
        <taxon>NPAAA clade</taxon>
        <taxon>Hologalegina</taxon>
        <taxon>IRL clade</taxon>
        <taxon>Trifolieae</taxon>
        <taxon>Trifolium</taxon>
    </lineage>
</organism>
<keyword evidence="3" id="KW-1185">Reference proteome</keyword>
<comment type="caution">
    <text evidence="2">The sequence shown here is derived from an EMBL/GenBank/DDBJ whole genome shotgun (WGS) entry which is preliminary data.</text>
</comment>
<dbReference type="SUPFAM" id="SSF48371">
    <property type="entry name" value="ARM repeat"/>
    <property type="match status" value="1"/>
</dbReference>
<proteinExistence type="predicted"/>
<reference evidence="2 3" key="1">
    <citation type="journal article" date="2018" name="Front. Plant Sci.">
        <title>Red Clover (Trifolium pratense) and Zigzag Clover (T. medium) - A Picture of Genomic Similarities and Differences.</title>
        <authorList>
            <person name="Dluhosova J."/>
            <person name="Istvanek J."/>
            <person name="Nedelnik J."/>
            <person name="Repkova J."/>
        </authorList>
    </citation>
    <scope>NUCLEOTIDE SEQUENCE [LARGE SCALE GENOMIC DNA]</scope>
    <source>
        <strain evidence="3">cv. 10/8</strain>
        <tissue evidence="2">Leaf</tissue>
    </source>
</reference>
<accession>A0A392RKW8</accession>
<dbReference type="InterPro" id="IPR021133">
    <property type="entry name" value="HEAT_type_2"/>
</dbReference>
<evidence type="ECO:0000313" key="2">
    <source>
        <dbReference type="EMBL" id="MCI37258.1"/>
    </source>
</evidence>
<dbReference type="EMBL" id="LXQA010242621">
    <property type="protein sequence ID" value="MCI37258.1"/>
    <property type="molecule type" value="Genomic_DNA"/>
</dbReference>
<evidence type="ECO:0000256" key="1">
    <source>
        <dbReference type="PROSITE-ProRule" id="PRU00103"/>
    </source>
</evidence>
<dbReference type="PANTHER" id="PTHR47184:SF2">
    <property type="entry name" value="SYMPLEKIN"/>
    <property type="match status" value="1"/>
</dbReference>
<feature type="non-terminal residue" evidence="2">
    <location>
        <position position="1"/>
    </location>
</feature>
<sequence length="96" mass="10825">LAIDIPSKLELLRKLKIELPQEDPVILTEYLPPLFDFLSDRFSPVRKFVTELVGEIGLNNTEFLPDIIPVLIDVFDDDTPAVVRQAILCGIDLFSS</sequence>